<dbReference type="Pfam" id="PF02557">
    <property type="entry name" value="VanY"/>
    <property type="match status" value="1"/>
</dbReference>
<dbReference type="InterPro" id="IPR003709">
    <property type="entry name" value="VanY-like_core_dom"/>
</dbReference>
<feature type="chain" id="PRO_5038138957" description="D-alanyl-D-alanine carboxypeptidase-like core domain-containing protein" evidence="1">
    <location>
        <begin position="35"/>
        <end position="352"/>
    </location>
</feature>
<dbReference type="PANTHER" id="PTHR34385:SF1">
    <property type="entry name" value="PEPTIDOGLYCAN L-ALANYL-D-GLUTAMATE ENDOPEPTIDASE CWLK"/>
    <property type="match status" value="1"/>
</dbReference>
<accession>A0A919TK50</accession>
<proteinExistence type="predicted"/>
<organism evidence="3 4">
    <name type="scientific">Actinoplanes siamensis</name>
    <dbReference type="NCBI Taxonomy" id="1223317"/>
    <lineage>
        <taxon>Bacteria</taxon>
        <taxon>Bacillati</taxon>
        <taxon>Actinomycetota</taxon>
        <taxon>Actinomycetes</taxon>
        <taxon>Micromonosporales</taxon>
        <taxon>Micromonosporaceae</taxon>
        <taxon>Actinoplanes</taxon>
    </lineage>
</organism>
<evidence type="ECO:0000256" key="1">
    <source>
        <dbReference type="SAM" id="SignalP"/>
    </source>
</evidence>
<dbReference type="EMBL" id="BOMW01000023">
    <property type="protein sequence ID" value="GIF04944.1"/>
    <property type="molecule type" value="Genomic_DNA"/>
</dbReference>
<dbReference type="GO" id="GO:0008233">
    <property type="term" value="F:peptidase activity"/>
    <property type="evidence" value="ECO:0007669"/>
    <property type="project" value="InterPro"/>
</dbReference>
<sequence>MTTRQRTLQKSAAAAIIALAATGSALGGPAPAQAAVPKVATRWSSLMYRSLTHDVQLKGLRTTLAGQQAAVRKGTAEVAAAEKAQRGARVTLADATSTNTRAQSRYTKARKALTAAKQSLTTASKRKPRSTVVVGRANRAVVAATKTATAQKALAQKAATALAAAGKASRGAAARVEQANAAVESGRAAVSKSQKAIAALPAAATLAGQAASLSDDMVAQVRPAFRTTDTTKVYGVTVHRAISYTLKRMIDDARADGVQISGGGFRTKERQIQLRTINGCPDVWTAPASSCRVPTAIPGRSLHEIGLAVDISSGGRTISSKTAAFTWLKANAREYGFVNLPSEAWHWSVTGG</sequence>
<evidence type="ECO:0000259" key="2">
    <source>
        <dbReference type="Pfam" id="PF02557"/>
    </source>
</evidence>
<feature type="domain" description="D-alanyl-D-alanine carboxypeptidase-like core" evidence="2">
    <location>
        <begin position="238"/>
        <end position="338"/>
    </location>
</feature>
<dbReference type="InterPro" id="IPR052179">
    <property type="entry name" value="DD-CPase-like"/>
</dbReference>
<dbReference type="Proteomes" id="UP000629619">
    <property type="component" value="Unassembled WGS sequence"/>
</dbReference>
<comment type="caution">
    <text evidence="3">The sequence shown here is derived from an EMBL/GenBank/DDBJ whole genome shotgun (WGS) entry which is preliminary data.</text>
</comment>
<dbReference type="PANTHER" id="PTHR34385">
    <property type="entry name" value="D-ALANYL-D-ALANINE CARBOXYPEPTIDASE"/>
    <property type="match status" value="1"/>
</dbReference>
<evidence type="ECO:0000313" key="3">
    <source>
        <dbReference type="EMBL" id="GIF04944.1"/>
    </source>
</evidence>
<dbReference type="Gene3D" id="3.30.1380.10">
    <property type="match status" value="1"/>
</dbReference>
<dbReference type="InterPro" id="IPR006311">
    <property type="entry name" value="TAT_signal"/>
</dbReference>
<reference evidence="3" key="1">
    <citation type="submission" date="2021-01" db="EMBL/GenBank/DDBJ databases">
        <title>Whole genome shotgun sequence of Actinoplanes siamensis NBRC 109076.</title>
        <authorList>
            <person name="Komaki H."/>
            <person name="Tamura T."/>
        </authorList>
    </citation>
    <scope>NUCLEOTIDE SEQUENCE</scope>
    <source>
        <strain evidence="3">NBRC 109076</strain>
    </source>
</reference>
<keyword evidence="4" id="KW-1185">Reference proteome</keyword>
<dbReference type="RefSeq" id="WP_239102637.1">
    <property type="nucleotide sequence ID" value="NZ_BOMW01000023.1"/>
</dbReference>
<evidence type="ECO:0000313" key="4">
    <source>
        <dbReference type="Proteomes" id="UP000629619"/>
    </source>
</evidence>
<dbReference type="InterPro" id="IPR009045">
    <property type="entry name" value="Zn_M74/Hedgehog-like"/>
</dbReference>
<dbReference type="GO" id="GO:0006508">
    <property type="term" value="P:proteolysis"/>
    <property type="evidence" value="ECO:0007669"/>
    <property type="project" value="InterPro"/>
</dbReference>
<dbReference type="AlphaFoldDB" id="A0A919TK50"/>
<keyword evidence="1" id="KW-0732">Signal</keyword>
<dbReference type="CDD" id="cd14814">
    <property type="entry name" value="Peptidase_M15"/>
    <property type="match status" value="1"/>
</dbReference>
<feature type="signal peptide" evidence="1">
    <location>
        <begin position="1"/>
        <end position="34"/>
    </location>
</feature>
<gene>
    <name evidence="3" type="ORF">Asi03nite_24820</name>
</gene>
<dbReference type="SUPFAM" id="SSF55166">
    <property type="entry name" value="Hedgehog/DD-peptidase"/>
    <property type="match status" value="1"/>
</dbReference>
<dbReference type="PROSITE" id="PS51318">
    <property type="entry name" value="TAT"/>
    <property type="match status" value="1"/>
</dbReference>
<name>A0A919TK50_9ACTN</name>
<protein>
    <recommendedName>
        <fullName evidence="2">D-alanyl-D-alanine carboxypeptidase-like core domain-containing protein</fullName>
    </recommendedName>
</protein>